<dbReference type="PANTHER" id="PTHR46565:SF20">
    <property type="entry name" value="COLD SHOCK DOMAIN-CONTAINING PROTEIN 4"/>
    <property type="match status" value="1"/>
</dbReference>
<feature type="domain" description="CSD" evidence="1">
    <location>
        <begin position="85"/>
        <end position="157"/>
    </location>
</feature>
<dbReference type="PaxDb" id="4113-PGSC0003DMT400096146"/>
<evidence type="ECO:0000313" key="2">
    <source>
        <dbReference type="EnsemblPlants" id="PGSC0003DMT400096146"/>
    </source>
</evidence>
<evidence type="ECO:0000259" key="1">
    <source>
        <dbReference type="PROSITE" id="PS51857"/>
    </source>
</evidence>
<reference evidence="2" key="2">
    <citation type="submission" date="2015-06" db="UniProtKB">
        <authorList>
            <consortium name="EnsemblPlants"/>
        </authorList>
    </citation>
    <scope>IDENTIFICATION</scope>
    <source>
        <strain evidence="2">DM1-3 516 R44</strain>
    </source>
</reference>
<dbReference type="GO" id="GO:0003676">
    <property type="term" value="F:nucleic acid binding"/>
    <property type="evidence" value="ECO:0007669"/>
    <property type="project" value="InterPro"/>
</dbReference>
<organism evidence="2 3">
    <name type="scientific">Solanum tuberosum</name>
    <name type="common">Potato</name>
    <dbReference type="NCBI Taxonomy" id="4113"/>
    <lineage>
        <taxon>Eukaryota</taxon>
        <taxon>Viridiplantae</taxon>
        <taxon>Streptophyta</taxon>
        <taxon>Embryophyta</taxon>
        <taxon>Tracheophyta</taxon>
        <taxon>Spermatophyta</taxon>
        <taxon>Magnoliopsida</taxon>
        <taxon>eudicotyledons</taxon>
        <taxon>Gunneridae</taxon>
        <taxon>Pentapetalae</taxon>
        <taxon>asterids</taxon>
        <taxon>lamiids</taxon>
        <taxon>Solanales</taxon>
        <taxon>Solanaceae</taxon>
        <taxon>Solanoideae</taxon>
        <taxon>Solaneae</taxon>
        <taxon>Solanum</taxon>
    </lineage>
</organism>
<dbReference type="Pfam" id="PF00313">
    <property type="entry name" value="CSD"/>
    <property type="match status" value="1"/>
</dbReference>
<dbReference type="Gramene" id="PGSC0003DMT400096146">
    <property type="protein sequence ID" value="PGSC0003DMT400096146"/>
    <property type="gene ID" value="PGSC0003DMG400045717"/>
</dbReference>
<dbReference type="STRING" id="4113.M1DXT2"/>
<dbReference type="InterPro" id="IPR011129">
    <property type="entry name" value="CSD"/>
</dbReference>
<protein>
    <submittedName>
        <fullName evidence="2">Glycine-rich protein 2</fullName>
    </submittedName>
</protein>
<name>M1DXT2_SOLTU</name>
<dbReference type="InterPro" id="IPR002059">
    <property type="entry name" value="CSP_DNA-bd"/>
</dbReference>
<keyword evidence="3" id="KW-1185">Reference proteome</keyword>
<dbReference type="HOGENOM" id="CLU_1629944_0_0_1"/>
<dbReference type="PANTHER" id="PTHR46565">
    <property type="entry name" value="COLD SHOCK DOMAIN PROTEIN 2"/>
    <property type="match status" value="1"/>
</dbReference>
<dbReference type="AlphaFoldDB" id="M1DXT2"/>
<dbReference type="SUPFAM" id="SSF50249">
    <property type="entry name" value="Nucleic acid-binding proteins"/>
    <property type="match status" value="1"/>
</dbReference>
<dbReference type="InterPro" id="IPR012340">
    <property type="entry name" value="NA-bd_OB-fold"/>
</dbReference>
<proteinExistence type="predicted"/>
<sequence length="163" mass="17948">MSSQGDEILSNITIYCQTANAYVLERLEEEVVPRAGLLFDPKVKVLTPNSCKKGKLLSDTKGRVIEGDVLVFQLIQSCKFRFLTIPKGTHKGFLGFMFVSANGQRAKGTVKWFSDDLFVHQSDIRYECFHSLSAGEAVEFKVESYCDGGTKAVDVTVPDGAAV</sequence>
<reference evidence="3" key="1">
    <citation type="journal article" date="2011" name="Nature">
        <title>Genome sequence and analysis of the tuber crop potato.</title>
        <authorList>
            <consortium name="The Potato Genome Sequencing Consortium"/>
        </authorList>
    </citation>
    <scope>NUCLEOTIDE SEQUENCE [LARGE SCALE GENOMIC DNA]</scope>
    <source>
        <strain evidence="3">cv. DM1-3 516 R44</strain>
    </source>
</reference>
<dbReference type="SMART" id="SM00357">
    <property type="entry name" value="CSP"/>
    <property type="match status" value="1"/>
</dbReference>
<dbReference type="EnsemblPlants" id="PGSC0003DMT400096146">
    <property type="protein sequence ID" value="PGSC0003DMT400096146"/>
    <property type="gene ID" value="PGSC0003DMG400045717"/>
</dbReference>
<evidence type="ECO:0000313" key="3">
    <source>
        <dbReference type="Proteomes" id="UP000011115"/>
    </source>
</evidence>
<dbReference type="PROSITE" id="PS51857">
    <property type="entry name" value="CSD_2"/>
    <property type="match status" value="1"/>
</dbReference>
<dbReference type="Gene3D" id="2.40.50.140">
    <property type="entry name" value="Nucleic acid-binding proteins"/>
    <property type="match status" value="1"/>
</dbReference>
<dbReference type="InParanoid" id="M1DXT2"/>
<dbReference type="Proteomes" id="UP000011115">
    <property type="component" value="Unassembled WGS sequence"/>
</dbReference>
<accession>M1DXT2</accession>
<dbReference type="eggNOG" id="KOG3070">
    <property type="taxonomic scope" value="Eukaryota"/>
</dbReference>